<dbReference type="PROSITE" id="PS50808">
    <property type="entry name" value="ZF_BED"/>
    <property type="match status" value="1"/>
</dbReference>
<evidence type="ECO:0000256" key="3">
    <source>
        <dbReference type="ARBA" id="ARBA00022833"/>
    </source>
</evidence>
<feature type="domain" description="BED-type" evidence="5">
    <location>
        <begin position="15"/>
        <end position="70"/>
    </location>
</feature>
<keyword evidence="2 4" id="KW-0863">Zinc-finger</keyword>
<evidence type="ECO:0000259" key="5">
    <source>
        <dbReference type="PROSITE" id="PS50808"/>
    </source>
</evidence>
<dbReference type="AlphaFoldDB" id="A0A1I8B7D8"/>
<dbReference type="GO" id="GO:0003677">
    <property type="term" value="F:DNA binding"/>
    <property type="evidence" value="ECO:0007669"/>
    <property type="project" value="InterPro"/>
</dbReference>
<dbReference type="Pfam" id="PF02892">
    <property type="entry name" value="zf-BED"/>
    <property type="match status" value="1"/>
</dbReference>
<dbReference type="GO" id="GO:0008270">
    <property type="term" value="F:zinc ion binding"/>
    <property type="evidence" value="ECO:0007669"/>
    <property type="project" value="UniProtKB-KW"/>
</dbReference>
<evidence type="ECO:0000256" key="4">
    <source>
        <dbReference type="PROSITE-ProRule" id="PRU00027"/>
    </source>
</evidence>
<keyword evidence="6" id="KW-1185">Reference proteome</keyword>
<sequence>MSIPSSSTSTTTKRQKTSPIWNHFTLQDSKAVCNHCGTALSCKFFSRESPATTSLRAHMNRAHKNVEIKKYRTEQATTCLYCSKEFNSSKAIVRHFKNNKCGIKTFYSSEGWSKAFTSAIDSEIVQPDGLLTFLNESPGKSMVYVVSKGEKFVDWIYVGVTMAFDTRFKTHGERKTFAECGELRRAILINDLSMEKARFLGCFFQ</sequence>
<evidence type="ECO:0000313" key="7">
    <source>
        <dbReference type="WBParaSite" id="MhA1_Contig147.frz3.gene52"/>
    </source>
</evidence>
<keyword evidence="3" id="KW-0862">Zinc</keyword>
<organism evidence="6 7">
    <name type="scientific">Meloidogyne hapla</name>
    <name type="common">Root-knot nematode worm</name>
    <dbReference type="NCBI Taxonomy" id="6305"/>
    <lineage>
        <taxon>Eukaryota</taxon>
        <taxon>Metazoa</taxon>
        <taxon>Ecdysozoa</taxon>
        <taxon>Nematoda</taxon>
        <taxon>Chromadorea</taxon>
        <taxon>Rhabditida</taxon>
        <taxon>Tylenchina</taxon>
        <taxon>Tylenchomorpha</taxon>
        <taxon>Tylenchoidea</taxon>
        <taxon>Meloidogynidae</taxon>
        <taxon>Meloidogyninae</taxon>
        <taxon>Meloidogyne</taxon>
    </lineage>
</organism>
<protein>
    <submittedName>
        <fullName evidence="7">BED-type domain-containing protein</fullName>
    </submittedName>
</protein>
<evidence type="ECO:0000256" key="2">
    <source>
        <dbReference type="ARBA" id="ARBA00022771"/>
    </source>
</evidence>
<evidence type="ECO:0000256" key="1">
    <source>
        <dbReference type="ARBA" id="ARBA00022723"/>
    </source>
</evidence>
<accession>A0A1I8B7D8</accession>
<name>A0A1I8B7D8_MELHA</name>
<proteinExistence type="predicted"/>
<dbReference type="InterPro" id="IPR003656">
    <property type="entry name" value="Znf_BED"/>
</dbReference>
<dbReference type="SUPFAM" id="SSF57667">
    <property type="entry name" value="beta-beta-alpha zinc fingers"/>
    <property type="match status" value="1"/>
</dbReference>
<dbReference type="Proteomes" id="UP000095281">
    <property type="component" value="Unplaced"/>
</dbReference>
<evidence type="ECO:0000313" key="6">
    <source>
        <dbReference type="Proteomes" id="UP000095281"/>
    </source>
</evidence>
<dbReference type="SMART" id="SM00614">
    <property type="entry name" value="ZnF_BED"/>
    <property type="match status" value="1"/>
</dbReference>
<dbReference type="InterPro" id="IPR036236">
    <property type="entry name" value="Znf_C2H2_sf"/>
</dbReference>
<dbReference type="WBParaSite" id="MhA1_Contig147.frz3.gene52">
    <property type="protein sequence ID" value="MhA1_Contig147.frz3.gene52"/>
    <property type="gene ID" value="MhA1_Contig147.frz3.gene52"/>
</dbReference>
<keyword evidence="1" id="KW-0479">Metal-binding</keyword>
<reference evidence="7" key="1">
    <citation type="submission" date="2016-11" db="UniProtKB">
        <authorList>
            <consortium name="WormBaseParasite"/>
        </authorList>
    </citation>
    <scope>IDENTIFICATION</scope>
</reference>